<dbReference type="RefSeq" id="WP_345025454.1">
    <property type="nucleotide sequence ID" value="NZ_BAABDO010000204.1"/>
</dbReference>
<dbReference type="Gene3D" id="3.30.450.180">
    <property type="match status" value="1"/>
</dbReference>
<dbReference type="EMBL" id="BAABDO010000204">
    <property type="protein sequence ID" value="GAA3508561.1"/>
    <property type="molecule type" value="Genomic_DNA"/>
</dbReference>
<dbReference type="InterPro" id="IPR001387">
    <property type="entry name" value="Cro/C1-type_HTH"/>
</dbReference>
<evidence type="ECO:0000313" key="4">
    <source>
        <dbReference type="Proteomes" id="UP001500266"/>
    </source>
</evidence>
<dbReference type="Gene3D" id="1.10.260.40">
    <property type="entry name" value="lambda repressor-like DNA-binding domains"/>
    <property type="match status" value="1"/>
</dbReference>
<dbReference type="SUPFAM" id="SSF47413">
    <property type="entry name" value="lambda repressor-like DNA-binding domains"/>
    <property type="match status" value="1"/>
</dbReference>
<protein>
    <submittedName>
        <fullName evidence="3">Helix-turn-helix transcriptional regulator</fullName>
    </submittedName>
</protein>
<dbReference type="Pfam" id="PF13560">
    <property type="entry name" value="HTH_31"/>
    <property type="match status" value="1"/>
</dbReference>
<dbReference type="Proteomes" id="UP001500266">
    <property type="component" value="Unassembled WGS sequence"/>
</dbReference>
<dbReference type="SMART" id="SM00530">
    <property type="entry name" value="HTH_XRE"/>
    <property type="match status" value="1"/>
</dbReference>
<dbReference type="PANTHER" id="PTHR35010:SF2">
    <property type="entry name" value="BLL4672 PROTEIN"/>
    <property type="match status" value="1"/>
</dbReference>
<proteinExistence type="predicted"/>
<comment type="caution">
    <text evidence="3">The sequence shown here is derived from an EMBL/GenBank/DDBJ whole genome shotgun (WGS) entry which is preliminary data.</text>
</comment>
<feature type="region of interest" description="Disordered" evidence="1">
    <location>
        <begin position="1"/>
        <end position="52"/>
    </location>
</feature>
<dbReference type="CDD" id="cd00093">
    <property type="entry name" value="HTH_XRE"/>
    <property type="match status" value="1"/>
</dbReference>
<organism evidence="3 4">
    <name type="scientific">Actinomadura keratinilytica</name>
    <dbReference type="NCBI Taxonomy" id="547461"/>
    <lineage>
        <taxon>Bacteria</taxon>
        <taxon>Bacillati</taxon>
        <taxon>Actinomycetota</taxon>
        <taxon>Actinomycetes</taxon>
        <taxon>Streptosporangiales</taxon>
        <taxon>Thermomonosporaceae</taxon>
        <taxon>Actinomadura</taxon>
    </lineage>
</organism>
<name>A0ABP6UIM5_9ACTN</name>
<evidence type="ECO:0000256" key="1">
    <source>
        <dbReference type="SAM" id="MobiDB-lite"/>
    </source>
</evidence>
<evidence type="ECO:0000313" key="3">
    <source>
        <dbReference type="EMBL" id="GAA3508561.1"/>
    </source>
</evidence>
<gene>
    <name evidence="3" type="ORF">GCM10022416_62750</name>
</gene>
<dbReference type="Pfam" id="PF17765">
    <property type="entry name" value="MLTR_LBD"/>
    <property type="match status" value="1"/>
</dbReference>
<feature type="domain" description="HTH cro/C1-type" evidence="2">
    <location>
        <begin position="27"/>
        <end position="99"/>
    </location>
</feature>
<evidence type="ECO:0000259" key="2">
    <source>
        <dbReference type="SMART" id="SM00530"/>
    </source>
</evidence>
<sequence length="302" mass="33660">MTQTRPSTGRAGRAAGRGARRTELAAFLRSRRERISPEDVGLPPGPRRRTPGLRREEVAQLAGVGVTWYTWLEQGRPINASPQVLDAVARTLRLDPAEREHLYTLAGVTRRPLPVDPAEGLPGDIPVILDRLDPMPASVVSARSDVIAWNNAYAAVLWCLPRVPACERNTMWLSFTLPPCCNPIANVDEQAHESVAIFRYRYSRHMGDPGWKDFVQRLCAASPEFARLWATHDVAPPRPCDKVYRHPAVGEIALRSTSLDLSAAPGYRMIVYNPVRQRDADRIAYLLAHPREAAAALPDHRH</sequence>
<accession>A0ABP6UIM5</accession>
<dbReference type="InterPro" id="IPR010982">
    <property type="entry name" value="Lambda_DNA-bd_dom_sf"/>
</dbReference>
<dbReference type="PANTHER" id="PTHR35010">
    <property type="entry name" value="BLL4672 PROTEIN-RELATED"/>
    <property type="match status" value="1"/>
</dbReference>
<keyword evidence="4" id="KW-1185">Reference proteome</keyword>
<reference evidence="4" key="1">
    <citation type="journal article" date="2019" name="Int. J. Syst. Evol. Microbiol.">
        <title>The Global Catalogue of Microorganisms (GCM) 10K type strain sequencing project: providing services to taxonomists for standard genome sequencing and annotation.</title>
        <authorList>
            <consortium name="The Broad Institute Genomics Platform"/>
            <consortium name="The Broad Institute Genome Sequencing Center for Infectious Disease"/>
            <person name="Wu L."/>
            <person name="Ma J."/>
        </authorList>
    </citation>
    <scope>NUCLEOTIDE SEQUENCE [LARGE SCALE GENOMIC DNA]</scope>
    <source>
        <strain evidence="4">JCM 17316</strain>
    </source>
</reference>
<dbReference type="InterPro" id="IPR041413">
    <property type="entry name" value="MLTR_LBD"/>
</dbReference>